<evidence type="ECO:0000256" key="2">
    <source>
        <dbReference type="ARBA" id="ARBA00007362"/>
    </source>
</evidence>
<dbReference type="PANTHER" id="PTHR32322:SF2">
    <property type="entry name" value="EAMA DOMAIN-CONTAINING PROTEIN"/>
    <property type="match status" value="1"/>
</dbReference>
<comment type="similarity">
    <text evidence="2">Belongs to the EamA transporter family.</text>
</comment>
<feature type="transmembrane region" description="Helical" evidence="6">
    <location>
        <begin position="42"/>
        <end position="64"/>
    </location>
</feature>
<evidence type="ECO:0000313" key="8">
    <source>
        <dbReference type="EMBL" id="GGO85886.1"/>
    </source>
</evidence>
<evidence type="ECO:0000256" key="5">
    <source>
        <dbReference type="ARBA" id="ARBA00023136"/>
    </source>
</evidence>
<keyword evidence="5 6" id="KW-0472">Membrane</keyword>
<feature type="transmembrane region" description="Helical" evidence="6">
    <location>
        <begin position="134"/>
        <end position="153"/>
    </location>
</feature>
<feature type="transmembrane region" description="Helical" evidence="6">
    <location>
        <begin position="257"/>
        <end position="277"/>
    </location>
</feature>
<evidence type="ECO:0000259" key="7">
    <source>
        <dbReference type="Pfam" id="PF00892"/>
    </source>
</evidence>
<feature type="transmembrane region" description="Helical" evidence="6">
    <location>
        <begin position="159"/>
        <end position="176"/>
    </location>
</feature>
<feature type="transmembrane region" description="Helical" evidence="6">
    <location>
        <begin position="12"/>
        <end position="36"/>
    </location>
</feature>
<feature type="transmembrane region" description="Helical" evidence="6">
    <location>
        <begin position="76"/>
        <end position="96"/>
    </location>
</feature>
<evidence type="ECO:0000313" key="9">
    <source>
        <dbReference type="Proteomes" id="UP000655410"/>
    </source>
</evidence>
<evidence type="ECO:0000256" key="6">
    <source>
        <dbReference type="SAM" id="Phobius"/>
    </source>
</evidence>
<dbReference type="InterPro" id="IPR000620">
    <property type="entry name" value="EamA_dom"/>
</dbReference>
<feature type="transmembrane region" description="Helical" evidence="6">
    <location>
        <begin position="102"/>
        <end position="122"/>
    </location>
</feature>
<organism evidence="8 9">
    <name type="scientific">Nocardioides phosphati</name>
    <dbReference type="NCBI Taxonomy" id="1867775"/>
    <lineage>
        <taxon>Bacteria</taxon>
        <taxon>Bacillati</taxon>
        <taxon>Actinomycetota</taxon>
        <taxon>Actinomycetes</taxon>
        <taxon>Propionibacteriales</taxon>
        <taxon>Nocardioidaceae</taxon>
        <taxon>Nocardioides</taxon>
    </lineage>
</organism>
<protein>
    <submittedName>
        <fullName evidence="8">Membrane protein</fullName>
    </submittedName>
</protein>
<dbReference type="Proteomes" id="UP000655410">
    <property type="component" value="Unassembled WGS sequence"/>
</dbReference>
<dbReference type="SUPFAM" id="SSF103481">
    <property type="entry name" value="Multidrug resistance efflux transporter EmrE"/>
    <property type="match status" value="2"/>
</dbReference>
<keyword evidence="9" id="KW-1185">Reference proteome</keyword>
<reference evidence="9" key="1">
    <citation type="journal article" date="2019" name="Int. J. Syst. Evol. Microbiol.">
        <title>The Global Catalogue of Microorganisms (GCM) 10K type strain sequencing project: providing services to taxonomists for standard genome sequencing and annotation.</title>
        <authorList>
            <consortium name="The Broad Institute Genomics Platform"/>
            <consortium name="The Broad Institute Genome Sequencing Center for Infectious Disease"/>
            <person name="Wu L."/>
            <person name="Ma J."/>
        </authorList>
    </citation>
    <scope>NUCLEOTIDE SEQUENCE [LARGE SCALE GENOMIC DNA]</scope>
    <source>
        <strain evidence="9">CGMCC 4.7371</strain>
    </source>
</reference>
<dbReference type="Pfam" id="PF00892">
    <property type="entry name" value="EamA"/>
    <property type="match status" value="2"/>
</dbReference>
<sequence>MKAVAHDTSFGPGLAYSVLAALSFGLSGTLATPLMAAGWSPAAVVVVRVLIGGVALALPAAFALRGRWHLLREEAALVASYGVVCIGFTQFAYFSAVTHMEVGIALLIEYAAPVVVLGWLWLRDGQRPSRTTALGALIAVAGLVLVLDLFSGASVSLPGLAWGFGAMLGCAVYFVLSARPAALPGVVLASGGMLLGGALLGLAGLAGLVPLHAGAGSVAFRGVAVAAWLVLLAIGVVTCGLAYLFGILGSRRLGSRLASFVALLEVVVALAMARLLLGQAVGPVQLVGGLGILAGVVLVRLGEPARRPEPLADVDQLVHV</sequence>
<comment type="caution">
    <text evidence="8">The sequence shown here is derived from an EMBL/GenBank/DDBJ whole genome shotgun (WGS) entry which is preliminary data.</text>
</comment>
<dbReference type="InterPro" id="IPR050638">
    <property type="entry name" value="AA-Vitamin_Transporters"/>
</dbReference>
<proteinExistence type="inferred from homology"/>
<name>A0ABQ2N656_9ACTN</name>
<keyword evidence="3 6" id="KW-0812">Transmembrane</keyword>
<feature type="transmembrane region" description="Helical" evidence="6">
    <location>
        <begin position="218"/>
        <end position="245"/>
    </location>
</feature>
<dbReference type="PANTHER" id="PTHR32322">
    <property type="entry name" value="INNER MEMBRANE TRANSPORTER"/>
    <property type="match status" value="1"/>
</dbReference>
<dbReference type="EMBL" id="BMNI01000001">
    <property type="protein sequence ID" value="GGO85886.1"/>
    <property type="molecule type" value="Genomic_DNA"/>
</dbReference>
<comment type="subcellular location">
    <subcellularLocation>
        <location evidence="1">Membrane</location>
        <topology evidence="1">Multi-pass membrane protein</topology>
    </subcellularLocation>
</comment>
<keyword evidence="4 6" id="KW-1133">Transmembrane helix</keyword>
<feature type="domain" description="EamA" evidence="7">
    <location>
        <begin position="13"/>
        <end position="147"/>
    </location>
</feature>
<evidence type="ECO:0000256" key="1">
    <source>
        <dbReference type="ARBA" id="ARBA00004141"/>
    </source>
</evidence>
<accession>A0ABQ2N656</accession>
<feature type="domain" description="EamA" evidence="7">
    <location>
        <begin position="158"/>
        <end position="299"/>
    </location>
</feature>
<dbReference type="RefSeq" id="WP_188782552.1">
    <property type="nucleotide sequence ID" value="NZ_BMNI01000001.1"/>
</dbReference>
<feature type="transmembrane region" description="Helical" evidence="6">
    <location>
        <begin position="183"/>
        <end position="206"/>
    </location>
</feature>
<dbReference type="InterPro" id="IPR037185">
    <property type="entry name" value="EmrE-like"/>
</dbReference>
<evidence type="ECO:0000256" key="4">
    <source>
        <dbReference type="ARBA" id="ARBA00022989"/>
    </source>
</evidence>
<evidence type="ECO:0000256" key="3">
    <source>
        <dbReference type="ARBA" id="ARBA00022692"/>
    </source>
</evidence>
<gene>
    <name evidence="8" type="ORF">GCM10011584_06880</name>
</gene>
<feature type="transmembrane region" description="Helical" evidence="6">
    <location>
        <begin position="283"/>
        <end position="301"/>
    </location>
</feature>